<dbReference type="KEGG" id="paj:PAJ_0399"/>
<reference evidence="3" key="1">
    <citation type="journal article" date="2012" name="Appl. Microbiol. Biotechnol.">
        <title>The complete genome sequence of Pantoea ananatis AJ13355, an organism with great biotechnological potential.</title>
        <authorList>
            <person name="Hara Y."/>
            <person name="Kadotani N."/>
            <person name="Izui H."/>
            <person name="Katashkina J.I."/>
            <person name="Kuvaeva T.M."/>
            <person name="Andreeva I.G."/>
            <person name="Golubeva L.I."/>
            <person name="Malko D.B."/>
            <person name="Makeev V.J."/>
            <person name="Mashko S.V."/>
            <person name="Kozlov Y.I."/>
        </authorList>
    </citation>
    <scope>NUCLEOTIDE SEQUENCE [LARGE SCALE GENOMIC DNA]</scope>
    <source>
        <strain evidence="3">AJ13355</strain>
    </source>
</reference>
<evidence type="ECO:0008006" key="4">
    <source>
        <dbReference type="Google" id="ProtNLM"/>
    </source>
</evidence>
<dbReference type="OrthoDB" id="6548955at2"/>
<organism evidence="2 3">
    <name type="scientific">Pantoea ananatis (strain AJ13355)</name>
    <dbReference type="NCBI Taxonomy" id="932677"/>
    <lineage>
        <taxon>Bacteria</taxon>
        <taxon>Pseudomonadati</taxon>
        <taxon>Pseudomonadota</taxon>
        <taxon>Gammaproteobacteria</taxon>
        <taxon>Enterobacterales</taxon>
        <taxon>Erwiniaceae</taxon>
        <taxon>Pantoea</taxon>
    </lineage>
</organism>
<dbReference type="RefSeq" id="WP_014593128.1">
    <property type="nucleotide sequence ID" value="NC_017531.2"/>
</dbReference>
<dbReference type="HOGENOM" id="CLU_862896_0_0_6"/>
<dbReference type="PATRIC" id="fig|932677.3.peg.453"/>
<evidence type="ECO:0000313" key="2">
    <source>
        <dbReference type="EMBL" id="BAK10479.1"/>
    </source>
</evidence>
<dbReference type="EMBL" id="AP012032">
    <property type="protein sequence ID" value="BAK10479.1"/>
    <property type="molecule type" value="Genomic_DNA"/>
</dbReference>
<sequence length="343" mass="37545">MENPFFKKQIVESSGAECGETLSPLALLLRRNLVSLVVGTITVIYFVQSHPLHVRPSAARQAEQPQPVAFNAPAGGTVKQGQNSQGQPALTAASLELASAQTRLAAEKIRLVSAQLKLEQSSLLQDIDHTQQLALQQVSDSRFQQAMLNGQLEQLADQIKIESAQMSMAQKLVNTWRPLLAKGYISTLQFEQEQSTVWGYESQYRALLQQQYGARQQLNVLNDQQLQIPLATSVKLNVLRRQLAQVDENLSQNETILQQALYMPSDGSVKSVIAKADNRMTGEQSSQAGEANSQQTATTRLISDKPVAGMHRDNPGGAHFQTINAQSANSFNSGHHSVSAHNV</sequence>
<protein>
    <recommendedName>
        <fullName evidence="4">Membrane fusion protein</fullName>
    </recommendedName>
</protein>
<gene>
    <name evidence="2" type="ordered locus">PAJ_0399</name>
</gene>
<name>A0A0H3KTY3_PANAA</name>
<dbReference type="AlphaFoldDB" id="A0A0H3KTY3"/>
<dbReference type="eggNOG" id="COG0845">
    <property type="taxonomic scope" value="Bacteria"/>
</dbReference>
<dbReference type="Proteomes" id="UP000006690">
    <property type="component" value="Chromosome"/>
</dbReference>
<evidence type="ECO:0000313" key="3">
    <source>
        <dbReference type="Proteomes" id="UP000006690"/>
    </source>
</evidence>
<accession>A0A0H3KTY3</accession>
<evidence type="ECO:0000256" key="1">
    <source>
        <dbReference type="SAM" id="MobiDB-lite"/>
    </source>
</evidence>
<feature type="compositionally biased region" description="Polar residues" evidence="1">
    <location>
        <begin position="281"/>
        <end position="297"/>
    </location>
</feature>
<proteinExistence type="predicted"/>
<feature type="region of interest" description="Disordered" evidence="1">
    <location>
        <begin position="278"/>
        <end position="297"/>
    </location>
</feature>